<proteinExistence type="predicted"/>
<dbReference type="EMBL" id="JAYKXN010000005">
    <property type="protein sequence ID" value="KAK7285524.1"/>
    <property type="molecule type" value="Genomic_DNA"/>
</dbReference>
<keyword evidence="3" id="KW-1185">Reference proteome</keyword>
<sequence length="173" mass="20071">MKKKDADSCKRSVVVVLLQDMLEVFTCDMMVNEISELAEHNHISKESRRQPFAGTNTKSLFPPLVTSQWEEQVRRLYLLLMVKESTIEVLQRKTKEAAMATKRLKELLEARKSSSRDTSEVMVIEHEVRFEYEKHNQVRAALAKELAMLKQVNELSHFSDLTFRCLLIVDSKS</sequence>
<evidence type="ECO:0000259" key="1">
    <source>
        <dbReference type="Pfam" id="PF25968"/>
    </source>
</evidence>
<organism evidence="2 3">
    <name type="scientific">Clitoria ternatea</name>
    <name type="common">Butterfly pea</name>
    <dbReference type="NCBI Taxonomy" id="43366"/>
    <lineage>
        <taxon>Eukaryota</taxon>
        <taxon>Viridiplantae</taxon>
        <taxon>Streptophyta</taxon>
        <taxon>Embryophyta</taxon>
        <taxon>Tracheophyta</taxon>
        <taxon>Spermatophyta</taxon>
        <taxon>Magnoliopsida</taxon>
        <taxon>eudicotyledons</taxon>
        <taxon>Gunneridae</taxon>
        <taxon>Pentapetalae</taxon>
        <taxon>rosids</taxon>
        <taxon>fabids</taxon>
        <taxon>Fabales</taxon>
        <taxon>Fabaceae</taxon>
        <taxon>Papilionoideae</taxon>
        <taxon>50 kb inversion clade</taxon>
        <taxon>NPAAA clade</taxon>
        <taxon>indigoferoid/millettioid clade</taxon>
        <taxon>Phaseoleae</taxon>
        <taxon>Clitoria</taxon>
    </lineage>
</organism>
<evidence type="ECO:0000313" key="2">
    <source>
        <dbReference type="EMBL" id="KAK7285524.1"/>
    </source>
</evidence>
<dbReference type="InterPro" id="IPR058851">
    <property type="entry name" value="CALS1_helical"/>
</dbReference>
<reference evidence="2 3" key="1">
    <citation type="submission" date="2024-01" db="EMBL/GenBank/DDBJ databases">
        <title>The genomes of 5 underutilized Papilionoideae crops provide insights into root nodulation and disease resistance.</title>
        <authorList>
            <person name="Yuan L."/>
        </authorList>
    </citation>
    <scope>NUCLEOTIDE SEQUENCE [LARGE SCALE GENOMIC DNA]</scope>
    <source>
        <strain evidence="2">LY-2023</strain>
        <tissue evidence="2">Leaf</tissue>
    </source>
</reference>
<name>A0AAN9IST6_CLITE</name>
<feature type="domain" description="Callose synthase helical" evidence="1">
    <location>
        <begin position="2"/>
        <end position="82"/>
    </location>
</feature>
<comment type="caution">
    <text evidence="2">The sequence shown here is derived from an EMBL/GenBank/DDBJ whole genome shotgun (WGS) entry which is preliminary data.</text>
</comment>
<dbReference type="Pfam" id="PF25968">
    <property type="entry name" value="CALS1"/>
    <property type="match status" value="1"/>
</dbReference>
<protein>
    <recommendedName>
        <fullName evidence="1">Callose synthase helical domain-containing protein</fullName>
    </recommendedName>
</protein>
<accession>A0AAN9IST6</accession>
<dbReference type="AlphaFoldDB" id="A0AAN9IST6"/>
<gene>
    <name evidence="2" type="ORF">RJT34_20298</name>
</gene>
<dbReference type="Proteomes" id="UP001359559">
    <property type="component" value="Unassembled WGS sequence"/>
</dbReference>
<evidence type="ECO:0000313" key="3">
    <source>
        <dbReference type="Proteomes" id="UP001359559"/>
    </source>
</evidence>